<organism evidence="2 3">
    <name type="scientific">Fimbriiglobus ruber</name>
    <dbReference type="NCBI Taxonomy" id="1908690"/>
    <lineage>
        <taxon>Bacteria</taxon>
        <taxon>Pseudomonadati</taxon>
        <taxon>Planctomycetota</taxon>
        <taxon>Planctomycetia</taxon>
        <taxon>Gemmatales</taxon>
        <taxon>Gemmataceae</taxon>
        <taxon>Fimbriiglobus</taxon>
    </lineage>
</organism>
<accession>A0A225DFJ9</accession>
<dbReference type="OrthoDB" id="283348at2"/>
<gene>
    <name evidence="2" type="ORF">FRUB_05181</name>
</gene>
<sequence length="176" mass="19157">MRAIVLSVLVIGLCGSAQSQTPPAPAESPAPTPPPVPAEVKALNGFWKPESIKFDGAEQLPNATAKSLMTLVIKDGEYRMYYNTAPGKDEHIRIFTADMKLDPATKTFELAVRDGQKKGLRMHGVYEASGSNLKICYGPADKPRPTAFDAPKNSGYFLELWNVEKRITSLPAKPAQ</sequence>
<evidence type="ECO:0008006" key="4">
    <source>
        <dbReference type="Google" id="ProtNLM"/>
    </source>
</evidence>
<proteinExistence type="predicted"/>
<feature type="signal peptide" evidence="1">
    <location>
        <begin position="1"/>
        <end position="19"/>
    </location>
</feature>
<keyword evidence="3" id="KW-1185">Reference proteome</keyword>
<evidence type="ECO:0000313" key="2">
    <source>
        <dbReference type="EMBL" id="OWK40262.1"/>
    </source>
</evidence>
<reference evidence="3" key="1">
    <citation type="submission" date="2017-06" db="EMBL/GenBank/DDBJ databases">
        <title>Genome analysis of Fimbriiglobus ruber SP5, the first member of the order Planctomycetales with confirmed chitinolytic capability.</title>
        <authorList>
            <person name="Ravin N.V."/>
            <person name="Rakitin A.L."/>
            <person name="Ivanova A.A."/>
            <person name="Beletsky A.V."/>
            <person name="Kulichevskaya I.S."/>
            <person name="Mardanov A.V."/>
            <person name="Dedysh S.N."/>
        </authorList>
    </citation>
    <scope>NUCLEOTIDE SEQUENCE [LARGE SCALE GENOMIC DNA]</scope>
    <source>
        <strain evidence="3">SP5</strain>
    </source>
</reference>
<dbReference type="AlphaFoldDB" id="A0A225DFJ9"/>
<evidence type="ECO:0000313" key="3">
    <source>
        <dbReference type="Proteomes" id="UP000214646"/>
    </source>
</evidence>
<dbReference type="Proteomes" id="UP000214646">
    <property type="component" value="Unassembled WGS sequence"/>
</dbReference>
<dbReference type="RefSeq" id="WP_088256212.1">
    <property type="nucleotide sequence ID" value="NZ_NIDE01000008.1"/>
</dbReference>
<dbReference type="NCBIfam" id="TIGR03067">
    <property type="entry name" value="Planc_TIGR03067"/>
    <property type="match status" value="1"/>
</dbReference>
<comment type="caution">
    <text evidence="2">The sequence shown here is derived from an EMBL/GenBank/DDBJ whole genome shotgun (WGS) entry which is preliminary data.</text>
</comment>
<name>A0A225DFJ9_9BACT</name>
<dbReference type="InterPro" id="IPR017504">
    <property type="entry name" value="CHP03067_Planctomycetes"/>
</dbReference>
<protein>
    <recommendedName>
        <fullName evidence="4">TIGR03067 domain-containing protein</fullName>
    </recommendedName>
</protein>
<dbReference type="EMBL" id="NIDE01000008">
    <property type="protein sequence ID" value="OWK40262.1"/>
    <property type="molecule type" value="Genomic_DNA"/>
</dbReference>
<keyword evidence="1" id="KW-0732">Signal</keyword>
<evidence type="ECO:0000256" key="1">
    <source>
        <dbReference type="SAM" id="SignalP"/>
    </source>
</evidence>
<feature type="chain" id="PRO_5012940184" description="TIGR03067 domain-containing protein" evidence="1">
    <location>
        <begin position="20"/>
        <end position="176"/>
    </location>
</feature>